<name>A0A3D8SDE6_9HELO</name>
<dbReference type="Proteomes" id="UP000256645">
    <property type="component" value="Unassembled WGS sequence"/>
</dbReference>
<evidence type="ECO:0000313" key="3">
    <source>
        <dbReference type="Proteomes" id="UP000256645"/>
    </source>
</evidence>
<feature type="region of interest" description="Disordered" evidence="1">
    <location>
        <begin position="1"/>
        <end position="93"/>
    </location>
</feature>
<reference evidence="2 3" key="1">
    <citation type="journal article" date="2018" name="IMA Fungus">
        <title>IMA Genome-F 9: Draft genome sequence of Annulohypoxylon stygium, Aspergillus mulundensis, Berkeleyomyces basicola (syn. Thielaviopsis basicola), Ceratocystis smalleyi, two Cercospora beticola strains, Coleophoma cylindrospora, Fusarium fracticaudum, Phialophora cf. hyalina, and Morchella septimelata.</title>
        <authorList>
            <person name="Wingfield B.D."/>
            <person name="Bills G.F."/>
            <person name="Dong Y."/>
            <person name="Huang W."/>
            <person name="Nel W.J."/>
            <person name="Swalarsk-Parry B.S."/>
            <person name="Vaghefi N."/>
            <person name="Wilken P.M."/>
            <person name="An Z."/>
            <person name="de Beer Z.W."/>
            <person name="De Vos L."/>
            <person name="Chen L."/>
            <person name="Duong T.A."/>
            <person name="Gao Y."/>
            <person name="Hammerbacher A."/>
            <person name="Kikkert J.R."/>
            <person name="Li Y."/>
            <person name="Li H."/>
            <person name="Li K."/>
            <person name="Li Q."/>
            <person name="Liu X."/>
            <person name="Ma X."/>
            <person name="Naidoo K."/>
            <person name="Pethybridge S.J."/>
            <person name="Sun J."/>
            <person name="Steenkamp E.T."/>
            <person name="van der Nest M.A."/>
            <person name="van Wyk S."/>
            <person name="Wingfield M.J."/>
            <person name="Xiong C."/>
            <person name="Yue Q."/>
            <person name="Zhang X."/>
        </authorList>
    </citation>
    <scope>NUCLEOTIDE SEQUENCE [LARGE SCALE GENOMIC DNA]</scope>
    <source>
        <strain evidence="2 3">BP6252</strain>
    </source>
</reference>
<feature type="compositionally biased region" description="Basic and acidic residues" evidence="1">
    <location>
        <begin position="77"/>
        <end position="93"/>
    </location>
</feature>
<sequence>MERDRPKASLSNLGLGQGHLRENLSPGVASRLHGDMTHTTSGAKKAQASSVDSKRNTHSAISGPQASIRQGHHYGYGKKDPWLRALPKDDQIQ</sequence>
<evidence type="ECO:0000313" key="2">
    <source>
        <dbReference type="EMBL" id="RDW84342.1"/>
    </source>
</evidence>
<organism evidence="2 3">
    <name type="scientific">Coleophoma cylindrospora</name>
    <dbReference type="NCBI Taxonomy" id="1849047"/>
    <lineage>
        <taxon>Eukaryota</taxon>
        <taxon>Fungi</taxon>
        <taxon>Dikarya</taxon>
        <taxon>Ascomycota</taxon>
        <taxon>Pezizomycotina</taxon>
        <taxon>Leotiomycetes</taxon>
        <taxon>Helotiales</taxon>
        <taxon>Dermateaceae</taxon>
        <taxon>Coleophoma</taxon>
    </lineage>
</organism>
<evidence type="ECO:0000256" key="1">
    <source>
        <dbReference type="SAM" id="MobiDB-lite"/>
    </source>
</evidence>
<feature type="compositionally biased region" description="Polar residues" evidence="1">
    <location>
        <begin position="37"/>
        <end position="51"/>
    </location>
</feature>
<dbReference type="EMBL" id="PDLM01000002">
    <property type="protein sequence ID" value="RDW84342.1"/>
    <property type="molecule type" value="Genomic_DNA"/>
</dbReference>
<proteinExistence type="predicted"/>
<protein>
    <submittedName>
        <fullName evidence="2">Uncharacterized protein</fullName>
    </submittedName>
</protein>
<gene>
    <name evidence="2" type="ORF">BP6252_01932</name>
</gene>
<feature type="compositionally biased region" description="Polar residues" evidence="1">
    <location>
        <begin position="58"/>
        <end position="68"/>
    </location>
</feature>
<accession>A0A3D8SDE6</accession>
<dbReference type="AlphaFoldDB" id="A0A3D8SDE6"/>
<comment type="caution">
    <text evidence="2">The sequence shown here is derived from an EMBL/GenBank/DDBJ whole genome shotgun (WGS) entry which is preliminary data.</text>
</comment>
<keyword evidence="3" id="KW-1185">Reference proteome</keyword>